<dbReference type="AlphaFoldDB" id="A0A3N7HTJ9"/>
<dbReference type="CDD" id="cd16274">
    <property type="entry name" value="PQQB-like_MBL-fold"/>
    <property type="match status" value="1"/>
</dbReference>
<accession>A0A3N7HTJ9</accession>
<evidence type="ECO:0000259" key="7">
    <source>
        <dbReference type="Pfam" id="PF12706"/>
    </source>
</evidence>
<dbReference type="RefSeq" id="WP_124538283.1">
    <property type="nucleotide sequence ID" value="NZ_QUSW01000001.1"/>
</dbReference>
<comment type="caution">
    <text evidence="8">The sequence shown here is derived from an EMBL/GenBank/DDBJ whole genome shotgun (WGS) entry which is preliminary data.</text>
</comment>
<reference evidence="8 9" key="1">
    <citation type="submission" date="2018-08" db="EMBL/GenBank/DDBJ databases">
        <authorList>
            <person name="Khan S.A."/>
            <person name="Jeon C.O."/>
            <person name="Chun B.H."/>
            <person name="Jeong S.E."/>
        </authorList>
    </citation>
    <scope>NUCLEOTIDE SEQUENCE [LARGE SCALE GENOMIC DNA]</scope>
    <source>
        <strain evidence="8 9">S-16</strain>
    </source>
</reference>
<dbReference type="HAMAP" id="MF_00653">
    <property type="entry name" value="PQQ_syn_PqqB"/>
    <property type="match status" value="1"/>
</dbReference>
<evidence type="ECO:0000256" key="2">
    <source>
        <dbReference type="ARBA" id="ARBA00008481"/>
    </source>
</evidence>
<reference evidence="8 9" key="2">
    <citation type="submission" date="2018-12" db="EMBL/GenBank/DDBJ databases">
        <title>Rhizobacter gummiphilus sp. nov., a rubber-degrading bacterium isolated from the soil of a botanical garden in Japan.</title>
        <authorList>
            <person name="Shunsuke S.S."/>
        </authorList>
    </citation>
    <scope>NUCLEOTIDE SEQUENCE [LARGE SCALE GENOMIC DNA]</scope>
    <source>
        <strain evidence="8 9">S-16</strain>
    </source>
</reference>
<gene>
    <name evidence="6 8" type="primary">pqqB</name>
    <name evidence="8" type="ORF">DZC73_00700</name>
</gene>
<dbReference type="UniPathway" id="UPA00539"/>
<dbReference type="Pfam" id="PF12706">
    <property type="entry name" value="Lactamase_B_2"/>
    <property type="match status" value="1"/>
</dbReference>
<protein>
    <recommendedName>
        <fullName evidence="3 6">Coenzyme PQQ synthesis protein B</fullName>
    </recommendedName>
    <alternativeName>
        <fullName evidence="6">Pyrroloquinoline quinone biosynthesis protein B</fullName>
    </alternativeName>
</protein>
<dbReference type="InterPro" id="IPR036866">
    <property type="entry name" value="RibonucZ/Hydroxyglut_hydro"/>
</dbReference>
<dbReference type="SUPFAM" id="SSF56281">
    <property type="entry name" value="Metallo-hydrolase/oxidoreductase"/>
    <property type="match status" value="1"/>
</dbReference>
<keyword evidence="5 6" id="KW-0884">PQQ biosynthesis</keyword>
<dbReference type="InterPro" id="IPR001279">
    <property type="entry name" value="Metallo-B-lactamas"/>
</dbReference>
<comment type="similarity">
    <text evidence="2 6">Belongs to the PqqB family.</text>
</comment>
<evidence type="ECO:0000256" key="1">
    <source>
        <dbReference type="ARBA" id="ARBA00004886"/>
    </source>
</evidence>
<comment type="function">
    <text evidence="6">May be involved in the transport of PQQ or its precursor to the periplasm.</text>
</comment>
<proteinExistence type="inferred from homology"/>
<evidence type="ECO:0000313" key="9">
    <source>
        <dbReference type="Proteomes" id="UP000267464"/>
    </source>
</evidence>
<dbReference type="EMBL" id="QUSW01000001">
    <property type="protein sequence ID" value="RQP25630.1"/>
    <property type="molecule type" value="Genomic_DNA"/>
</dbReference>
<evidence type="ECO:0000256" key="3">
    <source>
        <dbReference type="ARBA" id="ARBA00015084"/>
    </source>
</evidence>
<sequence length="310" mass="33257">MKIIVLGSGAGGGFPQWNCDCAQCGGLRRGSLRGSTRTQSSIAVSGNGRDWVLFNASPDLGHQLRQTPALHPRPHDGARRHSPIRAVVLMDAQIDHVTGLLSLREGPPLSLYCTPSVFEDLTTGLPILPVLEHYCGVHWHVVPVAGESGEAMFEIPDCPTLRFRAVAINGKAPPYSPARRDPVVGSNIAVLVEDAATGERLFYAPGLAEVGDAEREWMSGASCVLVDGTFWREDEMPAAGLGAKLAAEMGHLPQSGDGGMIAALREVQAQRKVLIHINNSNPILDEDSAQRHELARHGIEVAHDGMEIEL</sequence>
<keyword evidence="9" id="KW-1185">Reference proteome</keyword>
<evidence type="ECO:0000313" key="8">
    <source>
        <dbReference type="EMBL" id="RQP25630.1"/>
    </source>
</evidence>
<comment type="pathway">
    <text evidence="1 6">Cofactor biosynthesis; pyrroloquinoline quinone biosynthesis.</text>
</comment>
<evidence type="ECO:0000256" key="6">
    <source>
        <dbReference type="HAMAP-Rule" id="MF_00653"/>
    </source>
</evidence>
<evidence type="ECO:0000256" key="5">
    <source>
        <dbReference type="ARBA" id="ARBA00022905"/>
    </source>
</evidence>
<dbReference type="PANTHER" id="PTHR42663:SF7">
    <property type="entry name" value="COENZYME PQQ SYNTHESIS PROTEIN B"/>
    <property type="match status" value="1"/>
</dbReference>
<organism evidence="8 9">
    <name type="scientific">Piscinibacter terrae</name>
    <dbReference type="NCBI Taxonomy" id="2496871"/>
    <lineage>
        <taxon>Bacteria</taxon>
        <taxon>Pseudomonadati</taxon>
        <taxon>Pseudomonadota</taxon>
        <taxon>Betaproteobacteria</taxon>
        <taxon>Burkholderiales</taxon>
        <taxon>Sphaerotilaceae</taxon>
        <taxon>Piscinibacter</taxon>
    </lineage>
</organism>
<name>A0A3N7HTJ9_9BURK</name>
<dbReference type="PANTHER" id="PTHR42663">
    <property type="entry name" value="HYDROLASE C777.06C-RELATED-RELATED"/>
    <property type="match status" value="1"/>
</dbReference>
<dbReference type="OrthoDB" id="9778305at2"/>
<dbReference type="Gene3D" id="3.60.15.10">
    <property type="entry name" value="Ribonuclease Z/Hydroxyacylglutathione hydrolase-like"/>
    <property type="match status" value="1"/>
</dbReference>
<feature type="domain" description="Metallo-beta-lactamase" evidence="7">
    <location>
        <begin position="51"/>
        <end position="277"/>
    </location>
</feature>
<evidence type="ECO:0000256" key="4">
    <source>
        <dbReference type="ARBA" id="ARBA00022448"/>
    </source>
</evidence>
<keyword evidence="4 6" id="KW-0813">Transport</keyword>
<dbReference type="GO" id="GO:0018189">
    <property type="term" value="P:pyrroloquinoline quinone biosynthetic process"/>
    <property type="evidence" value="ECO:0007669"/>
    <property type="project" value="UniProtKB-UniRule"/>
</dbReference>
<dbReference type="Proteomes" id="UP000267464">
    <property type="component" value="Unassembled WGS sequence"/>
</dbReference>
<dbReference type="InterPro" id="IPR011842">
    <property type="entry name" value="PQQ_synth_PqqB"/>
</dbReference>
<dbReference type="NCBIfam" id="TIGR02108">
    <property type="entry name" value="PQQ_syn_pqqB"/>
    <property type="match status" value="1"/>
</dbReference>